<gene>
    <name evidence="1" type="ORF">QP939_23890</name>
</gene>
<reference evidence="1 2" key="1">
    <citation type="submission" date="2023-06" db="EMBL/GenBank/DDBJ databases">
        <authorList>
            <person name="Oyuntsetseg B."/>
            <person name="Kim S.B."/>
        </authorList>
    </citation>
    <scope>NUCLEOTIDE SEQUENCE [LARGE SCALE GENOMIC DNA]</scope>
    <source>
        <strain evidence="1 2">2-2</strain>
    </source>
</reference>
<dbReference type="RefSeq" id="WP_285459042.1">
    <property type="nucleotide sequence ID" value="NZ_CP127173.1"/>
</dbReference>
<organism evidence="1 2">
    <name type="scientific">Amycolatopsis nalaikhensis</name>
    <dbReference type="NCBI Taxonomy" id="715472"/>
    <lineage>
        <taxon>Bacteria</taxon>
        <taxon>Bacillati</taxon>
        <taxon>Actinomycetota</taxon>
        <taxon>Actinomycetes</taxon>
        <taxon>Pseudonocardiales</taxon>
        <taxon>Pseudonocardiaceae</taxon>
        <taxon>Amycolatopsis</taxon>
    </lineage>
</organism>
<dbReference type="EMBL" id="CP127173">
    <property type="protein sequence ID" value="WIV61430.1"/>
    <property type="molecule type" value="Genomic_DNA"/>
</dbReference>
<name>A0ABY8Y0E3_9PSEU</name>
<proteinExistence type="predicted"/>
<sequence>MRYRPLGSDPLDPRLGRFIPDDWRHVERYPLSALAEEDRPTRAPVVIGVSWYSAFDKPEKDETSGEFFIARDGVKKLGRIRGGHCVCLEPGGTPDTDAWYAFYDQGQEGACVGFGWSRCMSIFNGSEYAARWLWDQAKKRDEWPETNPGDENGTSVRAAAEVLLEAGHVLWDESYEGDDFHARENYVPEAKQGIKAFRWARTVEDVHAVLGNERADELGAVPILNSWGPGYPHRTYLPDEVLAFLINEEAGEIAVPTDR</sequence>
<protein>
    <submittedName>
        <fullName evidence="1">Uncharacterized protein</fullName>
    </submittedName>
</protein>
<dbReference type="Gene3D" id="3.90.70.10">
    <property type="entry name" value="Cysteine proteinases"/>
    <property type="match status" value="1"/>
</dbReference>
<accession>A0ABY8Y0E3</accession>
<keyword evidence="2" id="KW-1185">Reference proteome</keyword>
<evidence type="ECO:0000313" key="2">
    <source>
        <dbReference type="Proteomes" id="UP001227101"/>
    </source>
</evidence>
<dbReference type="Proteomes" id="UP001227101">
    <property type="component" value="Chromosome"/>
</dbReference>
<evidence type="ECO:0000313" key="1">
    <source>
        <dbReference type="EMBL" id="WIV61430.1"/>
    </source>
</evidence>